<reference evidence="1" key="1">
    <citation type="submission" date="2018-05" db="EMBL/GenBank/DDBJ databases">
        <authorList>
            <person name="Lanie J.A."/>
            <person name="Ng W.-L."/>
            <person name="Kazmierczak K.M."/>
            <person name="Andrzejewski T.M."/>
            <person name="Davidsen T.M."/>
            <person name="Wayne K.J."/>
            <person name="Tettelin H."/>
            <person name="Glass J.I."/>
            <person name="Rusch D."/>
            <person name="Podicherti R."/>
            <person name="Tsui H.-C.T."/>
            <person name="Winkler M.E."/>
        </authorList>
    </citation>
    <scope>NUCLEOTIDE SEQUENCE</scope>
</reference>
<sequence>MLFCKRSTFNPGFDEFLEEVSGIRTVLGTGVYQQIMAWE</sequence>
<proteinExistence type="predicted"/>
<evidence type="ECO:0000313" key="1">
    <source>
        <dbReference type="EMBL" id="SVA05827.1"/>
    </source>
</evidence>
<accession>A0A381STT0</accession>
<dbReference type="AlphaFoldDB" id="A0A381STT0"/>
<organism evidence="1">
    <name type="scientific">marine metagenome</name>
    <dbReference type="NCBI Taxonomy" id="408172"/>
    <lineage>
        <taxon>unclassified sequences</taxon>
        <taxon>metagenomes</taxon>
        <taxon>ecological metagenomes</taxon>
    </lineage>
</organism>
<protein>
    <submittedName>
        <fullName evidence="1">Uncharacterized protein</fullName>
    </submittedName>
</protein>
<name>A0A381STT0_9ZZZZ</name>
<gene>
    <name evidence="1" type="ORF">METZ01_LOCUS58681</name>
</gene>
<dbReference type="EMBL" id="UINC01003380">
    <property type="protein sequence ID" value="SVA05827.1"/>
    <property type="molecule type" value="Genomic_DNA"/>
</dbReference>